<evidence type="ECO:0000256" key="5">
    <source>
        <dbReference type="ARBA" id="ARBA00022490"/>
    </source>
</evidence>
<evidence type="ECO:0000256" key="3">
    <source>
        <dbReference type="ARBA" id="ARBA00015062"/>
    </source>
</evidence>
<dbReference type="GO" id="GO:0045505">
    <property type="term" value="F:dynein intermediate chain binding"/>
    <property type="evidence" value="ECO:0007669"/>
    <property type="project" value="TreeGrafter"/>
</dbReference>
<dbReference type="PANTHER" id="PTHR11886">
    <property type="entry name" value="DYNEIN LIGHT CHAIN"/>
    <property type="match status" value="1"/>
</dbReference>
<dbReference type="GO" id="GO:0015031">
    <property type="term" value="P:protein transport"/>
    <property type="evidence" value="ECO:0007669"/>
    <property type="project" value="UniProtKB-KW"/>
</dbReference>
<dbReference type="Gene3D" id="3.30.740.10">
    <property type="entry name" value="Protein Inhibitor Of Neuronal Nitric Oxide Synthase"/>
    <property type="match status" value="1"/>
</dbReference>
<dbReference type="OrthoDB" id="10033309at2759"/>
<dbReference type="PANTHER" id="PTHR11886:SF56">
    <property type="entry name" value="OS02G0580400 PROTEIN"/>
    <property type="match status" value="1"/>
</dbReference>
<dbReference type="FunFam" id="3.30.740.10:FF:000005">
    <property type="entry name" value="Dynein light chain"/>
    <property type="match status" value="1"/>
</dbReference>
<dbReference type="EMBL" id="JAPFFL010000007">
    <property type="protein sequence ID" value="KAJ6714662.1"/>
    <property type="molecule type" value="Genomic_DNA"/>
</dbReference>
<comment type="caution">
    <text evidence="11">The sequence shown here is derived from an EMBL/GenBank/DDBJ whole genome shotgun (WGS) entry which is preliminary data.</text>
</comment>
<evidence type="ECO:0000256" key="1">
    <source>
        <dbReference type="ARBA" id="ARBA00004123"/>
    </source>
</evidence>
<keyword evidence="10" id="KW-0539">Nucleus</keyword>
<evidence type="ECO:0000256" key="9">
    <source>
        <dbReference type="ARBA" id="ARBA00023212"/>
    </source>
</evidence>
<evidence type="ECO:0000256" key="2">
    <source>
        <dbReference type="ARBA" id="ARBA00004245"/>
    </source>
</evidence>
<keyword evidence="7" id="KW-0509">mRNA transport</keyword>
<dbReference type="GO" id="GO:0005874">
    <property type="term" value="C:microtubule"/>
    <property type="evidence" value="ECO:0007669"/>
    <property type="project" value="UniProtKB-KW"/>
</dbReference>
<evidence type="ECO:0000313" key="11">
    <source>
        <dbReference type="EMBL" id="KAJ6714662.1"/>
    </source>
</evidence>
<evidence type="ECO:0000313" key="12">
    <source>
        <dbReference type="Proteomes" id="UP001151529"/>
    </source>
</evidence>
<evidence type="ECO:0000256" key="8">
    <source>
        <dbReference type="ARBA" id="ARBA00022927"/>
    </source>
</evidence>
<reference evidence="11" key="1">
    <citation type="submission" date="2022-11" db="EMBL/GenBank/DDBJ databases">
        <authorList>
            <person name="Hyden B.L."/>
            <person name="Feng K."/>
            <person name="Yates T."/>
            <person name="Jawdy S."/>
            <person name="Smart L.B."/>
            <person name="Muchero W."/>
        </authorList>
    </citation>
    <scope>NUCLEOTIDE SEQUENCE</scope>
    <source>
        <tissue evidence="11">Shoot tip</tissue>
    </source>
</reference>
<evidence type="ECO:0000256" key="6">
    <source>
        <dbReference type="ARBA" id="ARBA00022701"/>
    </source>
</evidence>
<dbReference type="EMBL" id="JAPFFL010000007">
    <property type="protein sequence ID" value="KAJ6714663.1"/>
    <property type="molecule type" value="Genomic_DNA"/>
</dbReference>
<gene>
    <name evidence="11" type="ORF">OIU85_026192</name>
</gene>
<sequence length="227" mass="25614">MLERTLLTPTLILRKRNVVSLTCLFQNQNQHETKCLPPSKFMSKTLLIPTYSLSLSLSLSLTETFVTLSRLDSMERTQSEVGRRWRMEKNKERVQCPPPVPPMVRPPSPNPVKLAAIAVNLNIQLRSADMPGAMQERAFRCARALLDATSLESKKPNPTHIARCLKKEFDEMYGLAWHCVVGKSFGSFITCSSGGFVYFSVDNLSFLLFKTEVQPVKKPSPLRKLDA</sequence>
<keyword evidence="9" id="KW-0206">Cytoskeleton</keyword>
<dbReference type="SUPFAM" id="SSF54648">
    <property type="entry name" value="DLC"/>
    <property type="match status" value="1"/>
</dbReference>
<dbReference type="InterPro" id="IPR037177">
    <property type="entry name" value="DLC_sf"/>
</dbReference>
<organism evidence="11 12">
    <name type="scientific">Salix viminalis</name>
    <name type="common">Common osier</name>
    <name type="synonym">Basket willow</name>
    <dbReference type="NCBI Taxonomy" id="40686"/>
    <lineage>
        <taxon>Eukaryota</taxon>
        <taxon>Viridiplantae</taxon>
        <taxon>Streptophyta</taxon>
        <taxon>Embryophyta</taxon>
        <taxon>Tracheophyta</taxon>
        <taxon>Spermatophyta</taxon>
        <taxon>Magnoliopsida</taxon>
        <taxon>eudicotyledons</taxon>
        <taxon>Gunneridae</taxon>
        <taxon>Pentapetalae</taxon>
        <taxon>rosids</taxon>
        <taxon>fabids</taxon>
        <taxon>Malpighiales</taxon>
        <taxon>Salicaceae</taxon>
        <taxon>Saliceae</taxon>
        <taxon>Salix</taxon>
    </lineage>
</organism>
<keyword evidence="4" id="KW-0813">Transport</keyword>
<dbReference type="GO" id="GO:0007017">
    <property type="term" value="P:microtubule-based process"/>
    <property type="evidence" value="ECO:0007669"/>
    <property type="project" value="InterPro"/>
</dbReference>
<keyword evidence="6" id="KW-0493">Microtubule</keyword>
<dbReference type="GO" id="GO:0005868">
    <property type="term" value="C:cytoplasmic dynein complex"/>
    <property type="evidence" value="ECO:0007669"/>
    <property type="project" value="TreeGrafter"/>
</dbReference>
<dbReference type="InterPro" id="IPR001372">
    <property type="entry name" value="Dynein_light_chain_typ-1/2"/>
</dbReference>
<name>A0A9Q0TN13_SALVM</name>
<dbReference type="Pfam" id="PF01221">
    <property type="entry name" value="Dynein_light"/>
    <property type="match status" value="1"/>
</dbReference>
<protein>
    <recommendedName>
        <fullName evidence="3">Dynein light chain 1, cytoplasmic</fullName>
    </recommendedName>
</protein>
<keyword evidence="12" id="KW-1185">Reference proteome</keyword>
<dbReference type="GO" id="GO:0005634">
    <property type="term" value="C:nucleus"/>
    <property type="evidence" value="ECO:0007669"/>
    <property type="project" value="UniProtKB-SubCell"/>
</dbReference>
<proteinExistence type="predicted"/>
<dbReference type="CDD" id="cd21452">
    <property type="entry name" value="DLC-like_DYNLL1_DYNLL2"/>
    <property type="match status" value="1"/>
</dbReference>
<evidence type="ECO:0000256" key="7">
    <source>
        <dbReference type="ARBA" id="ARBA00022816"/>
    </source>
</evidence>
<dbReference type="AlphaFoldDB" id="A0A9Q0TN13"/>
<dbReference type="Proteomes" id="UP001151529">
    <property type="component" value="Chromosome 1"/>
</dbReference>
<comment type="subcellular location">
    <subcellularLocation>
        <location evidence="2">Cytoplasm</location>
        <location evidence="2">Cytoskeleton</location>
    </subcellularLocation>
    <subcellularLocation>
        <location evidence="1">Nucleus</location>
    </subcellularLocation>
</comment>
<keyword evidence="5" id="KW-0963">Cytoplasm</keyword>
<dbReference type="GO" id="GO:0051028">
    <property type="term" value="P:mRNA transport"/>
    <property type="evidence" value="ECO:0007669"/>
    <property type="project" value="UniProtKB-KW"/>
</dbReference>
<evidence type="ECO:0000256" key="4">
    <source>
        <dbReference type="ARBA" id="ARBA00022448"/>
    </source>
</evidence>
<dbReference type="SMART" id="SM01375">
    <property type="entry name" value="Dynein_light"/>
    <property type="match status" value="1"/>
</dbReference>
<keyword evidence="8" id="KW-0653">Protein transport</keyword>
<accession>A0A9Q0TN13</accession>
<reference evidence="11" key="2">
    <citation type="journal article" date="2023" name="Int. J. Mol. Sci.">
        <title>De Novo Assembly and Annotation of 11 Diverse Shrub Willow (Salix) Genomes Reveals Novel Gene Organization in Sex-Linked Regions.</title>
        <authorList>
            <person name="Hyden B."/>
            <person name="Feng K."/>
            <person name="Yates T.B."/>
            <person name="Jawdy S."/>
            <person name="Cereghino C."/>
            <person name="Smart L.B."/>
            <person name="Muchero W."/>
        </authorList>
    </citation>
    <scope>NUCLEOTIDE SEQUENCE [LARGE SCALE GENOMIC DNA]</scope>
    <source>
        <tissue evidence="11">Shoot tip</tissue>
    </source>
</reference>
<evidence type="ECO:0000256" key="10">
    <source>
        <dbReference type="ARBA" id="ARBA00023242"/>
    </source>
</evidence>